<evidence type="ECO:0000256" key="1">
    <source>
        <dbReference type="ARBA" id="ARBA00000085"/>
    </source>
</evidence>
<dbReference type="GO" id="GO:0000155">
    <property type="term" value="F:phosphorelay sensor kinase activity"/>
    <property type="evidence" value="ECO:0007669"/>
    <property type="project" value="InterPro"/>
</dbReference>
<evidence type="ECO:0000313" key="8">
    <source>
        <dbReference type="EMBL" id="MTH53430.1"/>
    </source>
</evidence>
<dbReference type="InterPro" id="IPR029016">
    <property type="entry name" value="GAF-like_dom_sf"/>
</dbReference>
<keyword evidence="4" id="KW-0418">Kinase</keyword>
<dbReference type="EMBL" id="WMIB01000006">
    <property type="protein sequence ID" value="MTH53430.1"/>
    <property type="molecule type" value="Genomic_DNA"/>
</dbReference>
<gene>
    <name evidence="8" type="ORF">GKZ89_08370</name>
</gene>
<protein>
    <recommendedName>
        <fullName evidence="2">histidine kinase</fullName>
        <ecNumber evidence="2">2.7.13.3</ecNumber>
    </recommendedName>
</protein>
<dbReference type="InterPro" id="IPR003018">
    <property type="entry name" value="GAF"/>
</dbReference>
<dbReference type="Pfam" id="PF07730">
    <property type="entry name" value="HisKA_3"/>
    <property type="match status" value="1"/>
</dbReference>
<dbReference type="Proteomes" id="UP000434639">
    <property type="component" value="Unassembled WGS sequence"/>
</dbReference>
<dbReference type="Gene3D" id="3.30.565.10">
    <property type="entry name" value="Histidine kinase-like ATPase, C-terminal domain"/>
    <property type="match status" value="1"/>
</dbReference>
<dbReference type="RefSeq" id="WP_155112059.1">
    <property type="nucleotide sequence ID" value="NZ_WMIB01000006.1"/>
</dbReference>
<dbReference type="AlphaFoldDB" id="A0A7X2V4I7"/>
<keyword evidence="9" id="KW-1185">Reference proteome</keyword>
<evidence type="ECO:0000256" key="5">
    <source>
        <dbReference type="ARBA" id="ARBA00023012"/>
    </source>
</evidence>
<dbReference type="Gene3D" id="1.20.5.1930">
    <property type="match status" value="1"/>
</dbReference>
<dbReference type="InterPro" id="IPR011712">
    <property type="entry name" value="Sig_transdc_His_kin_sub3_dim/P"/>
</dbReference>
<feature type="domain" description="Histidine kinase/HSP90-like ATPase" evidence="7">
    <location>
        <begin position="280"/>
        <end position="375"/>
    </location>
</feature>
<dbReference type="SMART" id="SM00387">
    <property type="entry name" value="HATPase_c"/>
    <property type="match status" value="1"/>
</dbReference>
<sequence length="379" mass="41816">MQDERRIRELKTLKTIAEKLNQGSELASLLPEVLKELIGLADMQTGWIFLVDAEGNQRLAADYHLPEALAFDHKKAMCGESCWCMDRFRTGRLQQAANILNCRRIEDSEEHEYGDTGGITHHATVPLAAGGERFGVLNVAAPGKTHFSEDELALLESTALQIGSAIKRIQLAEDGQRLALEAERGRLAQDLHDSVNQLLFSISLTAGGMKEMVEEPHLKEMLLYMQELSGKALDEMKELIWQLRPAGLEKGLMCALKQYGEMLQLELECVSEGVQNLPPKLEEALLRIGQEALNNCVKHSGLQQARLTITRTADSVQLMIEDHGSGFISTDDPEELGSLGLKGMKERAARLGGTFLIRSKPGKGTIVQVCIPVKGAIKR</sequence>
<accession>A0A7X2V4I7</accession>
<dbReference type="SMART" id="SM00065">
    <property type="entry name" value="GAF"/>
    <property type="match status" value="1"/>
</dbReference>
<evidence type="ECO:0000259" key="7">
    <source>
        <dbReference type="SMART" id="SM00387"/>
    </source>
</evidence>
<dbReference type="GO" id="GO:0016020">
    <property type="term" value="C:membrane"/>
    <property type="evidence" value="ECO:0007669"/>
    <property type="project" value="InterPro"/>
</dbReference>
<dbReference type="Pfam" id="PF13185">
    <property type="entry name" value="GAF_2"/>
    <property type="match status" value="1"/>
</dbReference>
<dbReference type="Pfam" id="PF02518">
    <property type="entry name" value="HATPase_c"/>
    <property type="match status" value="1"/>
</dbReference>
<evidence type="ECO:0000256" key="4">
    <source>
        <dbReference type="ARBA" id="ARBA00022777"/>
    </source>
</evidence>
<dbReference type="EC" id="2.7.13.3" evidence="2"/>
<dbReference type="InterPro" id="IPR003594">
    <property type="entry name" value="HATPase_dom"/>
</dbReference>
<dbReference type="PANTHER" id="PTHR24421:SF40">
    <property type="entry name" value="SENSOR HISTIDINE KINASE YHCY"/>
    <property type="match status" value="1"/>
</dbReference>
<evidence type="ECO:0000256" key="3">
    <source>
        <dbReference type="ARBA" id="ARBA00022679"/>
    </source>
</evidence>
<dbReference type="InterPro" id="IPR050482">
    <property type="entry name" value="Sensor_HK_TwoCompSys"/>
</dbReference>
<feature type="domain" description="GAF" evidence="6">
    <location>
        <begin position="25"/>
        <end position="176"/>
    </location>
</feature>
<keyword evidence="3" id="KW-0808">Transferase</keyword>
<dbReference type="SUPFAM" id="SSF55781">
    <property type="entry name" value="GAF domain-like"/>
    <property type="match status" value="1"/>
</dbReference>
<evidence type="ECO:0000259" key="6">
    <source>
        <dbReference type="SMART" id="SM00065"/>
    </source>
</evidence>
<name>A0A7X2V4I7_9BACI</name>
<dbReference type="Gene3D" id="3.30.450.40">
    <property type="match status" value="1"/>
</dbReference>
<organism evidence="8 9">
    <name type="scientific">Metabacillus mangrovi</name>
    <dbReference type="NCBI Taxonomy" id="1491830"/>
    <lineage>
        <taxon>Bacteria</taxon>
        <taxon>Bacillati</taxon>
        <taxon>Bacillota</taxon>
        <taxon>Bacilli</taxon>
        <taxon>Bacillales</taxon>
        <taxon>Bacillaceae</taxon>
        <taxon>Metabacillus</taxon>
    </lineage>
</organism>
<comment type="caution">
    <text evidence="8">The sequence shown here is derived from an EMBL/GenBank/DDBJ whole genome shotgun (WGS) entry which is preliminary data.</text>
</comment>
<dbReference type="GO" id="GO:0046983">
    <property type="term" value="F:protein dimerization activity"/>
    <property type="evidence" value="ECO:0007669"/>
    <property type="project" value="InterPro"/>
</dbReference>
<dbReference type="PANTHER" id="PTHR24421">
    <property type="entry name" value="NITRATE/NITRITE SENSOR PROTEIN NARX-RELATED"/>
    <property type="match status" value="1"/>
</dbReference>
<evidence type="ECO:0000256" key="2">
    <source>
        <dbReference type="ARBA" id="ARBA00012438"/>
    </source>
</evidence>
<proteinExistence type="predicted"/>
<keyword evidence="5" id="KW-0902">Two-component regulatory system</keyword>
<dbReference type="InterPro" id="IPR036890">
    <property type="entry name" value="HATPase_C_sf"/>
</dbReference>
<dbReference type="SUPFAM" id="SSF55874">
    <property type="entry name" value="ATPase domain of HSP90 chaperone/DNA topoisomerase II/histidine kinase"/>
    <property type="match status" value="1"/>
</dbReference>
<evidence type="ECO:0000313" key="9">
    <source>
        <dbReference type="Proteomes" id="UP000434639"/>
    </source>
</evidence>
<comment type="catalytic activity">
    <reaction evidence="1">
        <text>ATP + protein L-histidine = ADP + protein N-phospho-L-histidine.</text>
        <dbReference type="EC" id="2.7.13.3"/>
    </reaction>
</comment>
<reference evidence="8 9" key="1">
    <citation type="journal article" date="2017" name="Int. J. Syst. Evol. Microbiol.">
        <title>Bacillus mangrovi sp. nov., isolated from a sediment sample from a mangrove forest.</title>
        <authorList>
            <person name="Gupta V."/>
            <person name="Singh P.K."/>
            <person name="Korpole S."/>
            <person name="Tanuku N.R.S."/>
            <person name="Pinnaka A.K."/>
        </authorList>
    </citation>
    <scope>NUCLEOTIDE SEQUENCE [LARGE SCALE GENOMIC DNA]</scope>
    <source>
        <strain evidence="8 9">KCTC 33872</strain>
    </source>
</reference>
<dbReference type="OrthoDB" id="9795828at2"/>
<dbReference type="CDD" id="cd16917">
    <property type="entry name" value="HATPase_UhpB-NarQ-NarX-like"/>
    <property type="match status" value="1"/>
</dbReference>